<comment type="caution">
    <text evidence="1">The sequence shown here is derived from an EMBL/GenBank/DDBJ whole genome shotgun (WGS) entry which is preliminary data.</text>
</comment>
<keyword evidence="2" id="KW-1185">Reference proteome</keyword>
<accession>A0ACB8U4F0</accession>
<gene>
    <name evidence="1" type="ORF">BDY19DRAFT_944402</name>
</gene>
<evidence type="ECO:0000313" key="1">
    <source>
        <dbReference type="EMBL" id="KAI0089145.1"/>
    </source>
</evidence>
<sequence length="557" mass="62506">MAPRDDDTFVIVRTLDGPTHSAANANSKDPMYTPWGEQTSAINLDPPGQFVRKLKELYPKHSVTQFAYVNLLGFPGAYVQPVSPPDIISSVNFFPIARGGTGQGTGVLVDDVKFGSFRVAWDKYDFILYVVKYLYPTWEDSRQFLLHEGPDQPARALIAKAGTFNNALHEEIYVFDSGFWFKDHNLWLEAQKANWEDVILKEEFKTTLQKDVFGFFDSEELYKKLGIPWKRGIIMHGPPGNGKTISMKAIMKDTDAKGYYPLYVKSFRSWKGEEGAMVDVFEKARQVSPCVLILEDLDSLINERNRSFFLNQLDGLESNDGILIIGTTNHLDRIDPALSTRPSRFDRKFLFDDPDKFERKLYAQYWQNKLKSNKDIDFPNSLVDEVAESTEKFSFAYLKEAFVSSLVLLAGSSPDKDKDTHHKQTFADVLRDQIQKLRKQLDANKPSEGSTGAQELDVPGAWRQHAALPSRMGLGSGQGGHVRVDRDRRVMNQTRIWDTGVGNASSSGGGSGAEYGREMQMPGEMPVPMQGGGLGRDERDTRSVAGAAARLGRSLIF</sequence>
<keyword evidence="1" id="KW-0378">Hydrolase</keyword>
<organism evidence="1 2">
    <name type="scientific">Irpex rosettiformis</name>
    <dbReference type="NCBI Taxonomy" id="378272"/>
    <lineage>
        <taxon>Eukaryota</taxon>
        <taxon>Fungi</taxon>
        <taxon>Dikarya</taxon>
        <taxon>Basidiomycota</taxon>
        <taxon>Agaricomycotina</taxon>
        <taxon>Agaricomycetes</taxon>
        <taxon>Polyporales</taxon>
        <taxon>Irpicaceae</taxon>
        <taxon>Irpex</taxon>
    </lineage>
</organism>
<dbReference type="Proteomes" id="UP001055072">
    <property type="component" value="Unassembled WGS sequence"/>
</dbReference>
<protein>
    <submittedName>
        <fullName evidence="1">P-loop containing nucleoside triphosphate hydrolase protein</fullName>
    </submittedName>
</protein>
<evidence type="ECO:0000313" key="2">
    <source>
        <dbReference type="Proteomes" id="UP001055072"/>
    </source>
</evidence>
<name>A0ACB8U4F0_9APHY</name>
<reference evidence="1" key="1">
    <citation type="journal article" date="2021" name="Environ. Microbiol.">
        <title>Gene family expansions and transcriptome signatures uncover fungal adaptations to wood decay.</title>
        <authorList>
            <person name="Hage H."/>
            <person name="Miyauchi S."/>
            <person name="Viragh M."/>
            <person name="Drula E."/>
            <person name="Min B."/>
            <person name="Chaduli D."/>
            <person name="Navarro D."/>
            <person name="Favel A."/>
            <person name="Norest M."/>
            <person name="Lesage-Meessen L."/>
            <person name="Balint B."/>
            <person name="Merenyi Z."/>
            <person name="de Eugenio L."/>
            <person name="Morin E."/>
            <person name="Martinez A.T."/>
            <person name="Baldrian P."/>
            <person name="Stursova M."/>
            <person name="Martinez M.J."/>
            <person name="Novotny C."/>
            <person name="Magnuson J.K."/>
            <person name="Spatafora J.W."/>
            <person name="Maurice S."/>
            <person name="Pangilinan J."/>
            <person name="Andreopoulos W."/>
            <person name="LaButti K."/>
            <person name="Hundley H."/>
            <person name="Na H."/>
            <person name="Kuo A."/>
            <person name="Barry K."/>
            <person name="Lipzen A."/>
            <person name="Henrissat B."/>
            <person name="Riley R."/>
            <person name="Ahrendt S."/>
            <person name="Nagy L.G."/>
            <person name="Grigoriev I.V."/>
            <person name="Martin F."/>
            <person name="Rosso M.N."/>
        </authorList>
    </citation>
    <scope>NUCLEOTIDE SEQUENCE</scope>
    <source>
        <strain evidence="1">CBS 384.51</strain>
    </source>
</reference>
<dbReference type="EMBL" id="MU274911">
    <property type="protein sequence ID" value="KAI0089145.1"/>
    <property type="molecule type" value="Genomic_DNA"/>
</dbReference>
<proteinExistence type="predicted"/>